<name>A0AC60QQD5_IXOPE</name>
<accession>A0AC60QQD5</accession>
<dbReference type="Proteomes" id="UP000805193">
    <property type="component" value="Unassembled WGS sequence"/>
</dbReference>
<comment type="caution">
    <text evidence="1">The sequence shown here is derived from an EMBL/GenBank/DDBJ whole genome shotgun (WGS) entry which is preliminary data.</text>
</comment>
<sequence length="145" mass="15347">MAENCAKKRRLGARVSPGQFALLLDYLAANPALVRAATDSPLTKEERNALWDTVVSELNAQGPAIKSRAEWKAHWNGRVCAARRRDSDISCATRQTGGGVNPIPPLNAEEEKVLALVGTDSSRGCGGRRVGVAPMVDVPAAAVST</sequence>
<protein>
    <submittedName>
        <fullName evidence="1">Uncharacterized protein</fullName>
    </submittedName>
</protein>
<organism evidence="1 2">
    <name type="scientific">Ixodes persulcatus</name>
    <name type="common">Taiga tick</name>
    <dbReference type="NCBI Taxonomy" id="34615"/>
    <lineage>
        <taxon>Eukaryota</taxon>
        <taxon>Metazoa</taxon>
        <taxon>Ecdysozoa</taxon>
        <taxon>Arthropoda</taxon>
        <taxon>Chelicerata</taxon>
        <taxon>Arachnida</taxon>
        <taxon>Acari</taxon>
        <taxon>Parasitiformes</taxon>
        <taxon>Ixodida</taxon>
        <taxon>Ixodoidea</taxon>
        <taxon>Ixodidae</taxon>
        <taxon>Ixodinae</taxon>
        <taxon>Ixodes</taxon>
    </lineage>
</organism>
<keyword evidence="2" id="KW-1185">Reference proteome</keyword>
<proteinExistence type="predicted"/>
<evidence type="ECO:0000313" key="2">
    <source>
        <dbReference type="Proteomes" id="UP000805193"/>
    </source>
</evidence>
<gene>
    <name evidence="1" type="ORF">HPB47_016635</name>
</gene>
<dbReference type="EMBL" id="JABSTQ010005370">
    <property type="protein sequence ID" value="KAG0439469.1"/>
    <property type="molecule type" value="Genomic_DNA"/>
</dbReference>
<evidence type="ECO:0000313" key="1">
    <source>
        <dbReference type="EMBL" id="KAG0439469.1"/>
    </source>
</evidence>
<reference evidence="1 2" key="1">
    <citation type="journal article" date="2020" name="Cell">
        <title>Large-Scale Comparative Analyses of Tick Genomes Elucidate Their Genetic Diversity and Vector Capacities.</title>
        <authorList>
            <consortium name="Tick Genome and Microbiome Consortium (TIGMIC)"/>
            <person name="Jia N."/>
            <person name="Wang J."/>
            <person name="Shi W."/>
            <person name="Du L."/>
            <person name="Sun Y."/>
            <person name="Zhan W."/>
            <person name="Jiang J.F."/>
            <person name="Wang Q."/>
            <person name="Zhang B."/>
            <person name="Ji P."/>
            <person name="Bell-Sakyi L."/>
            <person name="Cui X.M."/>
            <person name="Yuan T.T."/>
            <person name="Jiang B.G."/>
            <person name="Yang W.F."/>
            <person name="Lam T.T."/>
            <person name="Chang Q.C."/>
            <person name="Ding S.J."/>
            <person name="Wang X.J."/>
            <person name="Zhu J.G."/>
            <person name="Ruan X.D."/>
            <person name="Zhao L."/>
            <person name="Wei J.T."/>
            <person name="Ye R.Z."/>
            <person name="Que T.C."/>
            <person name="Du C.H."/>
            <person name="Zhou Y.H."/>
            <person name="Cheng J.X."/>
            <person name="Dai P.F."/>
            <person name="Guo W.B."/>
            <person name="Han X.H."/>
            <person name="Huang E.J."/>
            <person name="Li L.F."/>
            <person name="Wei W."/>
            <person name="Gao Y.C."/>
            <person name="Liu J.Z."/>
            <person name="Shao H.Z."/>
            <person name="Wang X."/>
            <person name="Wang C.C."/>
            <person name="Yang T.C."/>
            <person name="Huo Q.B."/>
            <person name="Li W."/>
            <person name="Chen H.Y."/>
            <person name="Chen S.E."/>
            <person name="Zhou L.G."/>
            <person name="Ni X.B."/>
            <person name="Tian J.H."/>
            <person name="Sheng Y."/>
            <person name="Liu T."/>
            <person name="Pan Y.S."/>
            <person name="Xia L.Y."/>
            <person name="Li J."/>
            <person name="Zhao F."/>
            <person name="Cao W.C."/>
        </authorList>
    </citation>
    <scope>NUCLEOTIDE SEQUENCE [LARGE SCALE GENOMIC DNA]</scope>
    <source>
        <strain evidence="1">Iper-2018</strain>
    </source>
</reference>